<keyword evidence="2" id="KW-1185">Reference proteome</keyword>
<sequence length="67" mass="7926">MTSTDISNDALVIFKNIKVDRDLDRLKRRYMKLTKSELADMVIKLASKNGHQYECPFYFINQKKNLD</sequence>
<accession>A0A1T2XD08</accession>
<dbReference type="Proteomes" id="UP000190188">
    <property type="component" value="Unassembled WGS sequence"/>
</dbReference>
<organism evidence="1 2">
    <name type="scientific">Paenibacillus selenitireducens</name>
    <dbReference type="NCBI Taxonomy" id="1324314"/>
    <lineage>
        <taxon>Bacteria</taxon>
        <taxon>Bacillati</taxon>
        <taxon>Bacillota</taxon>
        <taxon>Bacilli</taxon>
        <taxon>Bacillales</taxon>
        <taxon>Paenibacillaceae</taxon>
        <taxon>Paenibacillus</taxon>
    </lineage>
</organism>
<dbReference type="STRING" id="1324314.BVG16_15345"/>
<name>A0A1T2XD08_9BACL</name>
<protein>
    <submittedName>
        <fullName evidence="1">Uncharacterized protein</fullName>
    </submittedName>
</protein>
<evidence type="ECO:0000313" key="1">
    <source>
        <dbReference type="EMBL" id="OPA77797.1"/>
    </source>
</evidence>
<evidence type="ECO:0000313" key="2">
    <source>
        <dbReference type="Proteomes" id="UP000190188"/>
    </source>
</evidence>
<gene>
    <name evidence="1" type="ORF">BVG16_15345</name>
</gene>
<comment type="caution">
    <text evidence="1">The sequence shown here is derived from an EMBL/GenBank/DDBJ whole genome shotgun (WGS) entry which is preliminary data.</text>
</comment>
<reference evidence="1 2" key="1">
    <citation type="submission" date="2017-01" db="EMBL/GenBank/DDBJ databases">
        <title>Genome analysis of Paenibacillus selenitrireducens ES3-24.</title>
        <authorList>
            <person name="Xu D."/>
            <person name="Yao R."/>
            <person name="Zheng S."/>
        </authorList>
    </citation>
    <scope>NUCLEOTIDE SEQUENCE [LARGE SCALE GENOMIC DNA]</scope>
    <source>
        <strain evidence="1 2">ES3-24</strain>
    </source>
</reference>
<dbReference type="EMBL" id="MSZX01000005">
    <property type="protein sequence ID" value="OPA77797.1"/>
    <property type="molecule type" value="Genomic_DNA"/>
</dbReference>
<proteinExistence type="predicted"/>
<dbReference type="AlphaFoldDB" id="A0A1T2XD08"/>